<comment type="similarity">
    <text evidence="1 6">Belongs to the intercrine beta (chemokine CC) family.</text>
</comment>
<dbReference type="GO" id="GO:0070098">
    <property type="term" value="P:chemokine-mediated signaling pathway"/>
    <property type="evidence" value="ECO:0007669"/>
    <property type="project" value="TreeGrafter"/>
</dbReference>
<dbReference type="Proteomes" id="UP000694392">
    <property type="component" value="Unplaced"/>
</dbReference>
<dbReference type="InterPro" id="IPR036048">
    <property type="entry name" value="Interleukin_8-like_sf"/>
</dbReference>
<dbReference type="Gene3D" id="2.40.50.40">
    <property type="match status" value="1"/>
</dbReference>
<evidence type="ECO:0000313" key="9">
    <source>
        <dbReference type="Proteomes" id="UP000694392"/>
    </source>
</evidence>
<dbReference type="FunFam" id="2.40.50.40:FF:000002">
    <property type="entry name" value="C-C motif chemokine"/>
    <property type="match status" value="1"/>
</dbReference>
<dbReference type="Ensembl" id="ENSSPUT00000018830.1">
    <property type="protein sequence ID" value="ENSSPUP00000017684.1"/>
    <property type="gene ID" value="ENSSPUG00000013661.1"/>
</dbReference>
<keyword evidence="2 6" id="KW-0145">Chemotaxis</keyword>
<accession>A0A8D0HBH8</accession>
<feature type="signal peptide" evidence="6">
    <location>
        <begin position="1"/>
        <end position="22"/>
    </location>
</feature>
<evidence type="ECO:0000259" key="7">
    <source>
        <dbReference type="SMART" id="SM00199"/>
    </source>
</evidence>
<dbReference type="CDD" id="cd00272">
    <property type="entry name" value="Chemokine_CC"/>
    <property type="match status" value="1"/>
</dbReference>
<dbReference type="SMART" id="SM00199">
    <property type="entry name" value="SCY"/>
    <property type="match status" value="1"/>
</dbReference>
<feature type="chain" id="PRO_5034968943" description="C-C motif chemokine" evidence="6">
    <location>
        <begin position="23"/>
        <end position="91"/>
    </location>
</feature>
<dbReference type="PROSITE" id="PS00472">
    <property type="entry name" value="SMALL_CYTOKINES_CC"/>
    <property type="match status" value="1"/>
</dbReference>
<evidence type="ECO:0000256" key="2">
    <source>
        <dbReference type="ARBA" id="ARBA00022500"/>
    </source>
</evidence>
<evidence type="ECO:0000313" key="8">
    <source>
        <dbReference type="Ensembl" id="ENSSPUP00000017684.1"/>
    </source>
</evidence>
<protein>
    <recommendedName>
        <fullName evidence="6">C-C motif chemokine</fullName>
    </recommendedName>
</protein>
<dbReference type="GO" id="GO:0006954">
    <property type="term" value="P:inflammatory response"/>
    <property type="evidence" value="ECO:0007669"/>
    <property type="project" value="TreeGrafter"/>
</dbReference>
<evidence type="ECO:0000256" key="3">
    <source>
        <dbReference type="ARBA" id="ARBA00022514"/>
    </source>
</evidence>
<evidence type="ECO:0000256" key="4">
    <source>
        <dbReference type="ARBA" id="ARBA00022729"/>
    </source>
</evidence>
<keyword evidence="6" id="KW-0964">Secreted</keyword>
<dbReference type="GO" id="GO:0048020">
    <property type="term" value="F:CCR chemokine receptor binding"/>
    <property type="evidence" value="ECO:0007669"/>
    <property type="project" value="TreeGrafter"/>
</dbReference>
<dbReference type="PANTHER" id="PTHR12015">
    <property type="entry name" value="SMALL INDUCIBLE CYTOKINE A"/>
    <property type="match status" value="1"/>
</dbReference>
<feature type="domain" description="Chemokine interleukin-8-like" evidence="7">
    <location>
        <begin position="30"/>
        <end position="88"/>
    </location>
</feature>
<name>A0A8D0HBH8_SPHPU</name>
<proteinExistence type="inferred from homology"/>
<dbReference type="PANTHER" id="PTHR12015:SF103">
    <property type="entry name" value="C-C MOTIF CHEMOKINE 4-RELATED"/>
    <property type="match status" value="1"/>
</dbReference>
<dbReference type="GO" id="GO:0048245">
    <property type="term" value="P:eosinophil chemotaxis"/>
    <property type="evidence" value="ECO:0007669"/>
    <property type="project" value="TreeGrafter"/>
</dbReference>
<sequence length="91" mass="10034">MKVSVAALVIFFIAALCSQARSQTGGTNTPTSCCFSYASKSIPRSLVQSYYHTSSMCSQPAVIFITKKDREICADPYARWTKEYIKHLGGN</sequence>
<dbReference type="AlphaFoldDB" id="A0A8D0HBH8"/>
<dbReference type="GO" id="GO:0008009">
    <property type="term" value="F:chemokine activity"/>
    <property type="evidence" value="ECO:0007669"/>
    <property type="project" value="InterPro"/>
</dbReference>
<evidence type="ECO:0000256" key="5">
    <source>
        <dbReference type="ARBA" id="ARBA00023157"/>
    </source>
</evidence>
<dbReference type="InterPro" id="IPR001811">
    <property type="entry name" value="Chemokine_IL8-like_dom"/>
</dbReference>
<evidence type="ECO:0000256" key="6">
    <source>
        <dbReference type="RuleBase" id="RU361150"/>
    </source>
</evidence>
<dbReference type="GO" id="GO:0061844">
    <property type="term" value="P:antimicrobial humoral immune response mediated by antimicrobial peptide"/>
    <property type="evidence" value="ECO:0007669"/>
    <property type="project" value="TreeGrafter"/>
</dbReference>
<reference evidence="8" key="1">
    <citation type="submission" date="2025-08" db="UniProtKB">
        <authorList>
            <consortium name="Ensembl"/>
        </authorList>
    </citation>
    <scope>IDENTIFICATION</scope>
</reference>
<keyword evidence="4 6" id="KW-0732">Signal</keyword>
<dbReference type="GO" id="GO:0005615">
    <property type="term" value="C:extracellular space"/>
    <property type="evidence" value="ECO:0007669"/>
    <property type="project" value="UniProtKB-KW"/>
</dbReference>
<reference evidence="8" key="2">
    <citation type="submission" date="2025-09" db="UniProtKB">
        <authorList>
            <consortium name="Ensembl"/>
        </authorList>
    </citation>
    <scope>IDENTIFICATION</scope>
</reference>
<dbReference type="GeneTree" id="ENSGT01100000263482"/>
<keyword evidence="9" id="KW-1185">Reference proteome</keyword>
<dbReference type="SUPFAM" id="SSF54117">
    <property type="entry name" value="Interleukin 8-like chemokines"/>
    <property type="match status" value="1"/>
</dbReference>
<keyword evidence="5" id="KW-1015">Disulfide bond</keyword>
<dbReference type="OMA" id="QVESHHT"/>
<evidence type="ECO:0000256" key="1">
    <source>
        <dbReference type="ARBA" id="ARBA00010868"/>
    </source>
</evidence>
<dbReference type="InterPro" id="IPR039809">
    <property type="entry name" value="Chemokine_b/g/d"/>
</dbReference>
<keyword evidence="3 6" id="KW-0202">Cytokine</keyword>
<comment type="subcellular location">
    <subcellularLocation>
        <location evidence="6">Secreted</location>
    </subcellularLocation>
</comment>
<organism evidence="8 9">
    <name type="scientific">Sphenodon punctatus</name>
    <name type="common">Tuatara</name>
    <name type="synonym">Hatteria punctata</name>
    <dbReference type="NCBI Taxonomy" id="8508"/>
    <lineage>
        <taxon>Eukaryota</taxon>
        <taxon>Metazoa</taxon>
        <taxon>Chordata</taxon>
        <taxon>Craniata</taxon>
        <taxon>Vertebrata</taxon>
        <taxon>Euteleostomi</taxon>
        <taxon>Lepidosauria</taxon>
        <taxon>Sphenodontia</taxon>
        <taxon>Sphenodontidae</taxon>
        <taxon>Sphenodon</taxon>
    </lineage>
</organism>
<dbReference type="InterPro" id="IPR000827">
    <property type="entry name" value="Chemokine_CC_CS"/>
</dbReference>
<dbReference type="Pfam" id="PF00048">
    <property type="entry name" value="IL8"/>
    <property type="match status" value="1"/>
</dbReference>
<dbReference type="GO" id="GO:0030335">
    <property type="term" value="P:positive regulation of cell migration"/>
    <property type="evidence" value="ECO:0007669"/>
    <property type="project" value="TreeGrafter"/>
</dbReference>